<dbReference type="Proteomes" id="UP000001070">
    <property type="component" value="Unassembled WGS sequence"/>
</dbReference>
<feature type="chain" id="PRO_5002812751" evidence="1">
    <location>
        <begin position="21"/>
        <end position="293"/>
    </location>
</feature>
<proteinExistence type="predicted"/>
<dbReference type="PhylomeDB" id="B4JTV5"/>
<dbReference type="EMBL" id="CH916374">
    <property type="protein sequence ID" value="EDV91534.1"/>
    <property type="molecule type" value="Genomic_DNA"/>
</dbReference>
<dbReference type="InParanoid" id="B4JTV5"/>
<dbReference type="OMA" id="ITTKMEC"/>
<evidence type="ECO:0000313" key="2">
    <source>
        <dbReference type="EMBL" id="EDV91534.1"/>
    </source>
</evidence>
<dbReference type="Gene3D" id="3.30.60.30">
    <property type="match status" value="2"/>
</dbReference>
<name>B4JTV5_DROGR</name>
<dbReference type="HOGENOM" id="CLU_082842_0_0_1"/>
<gene>
    <name evidence="2" type="primary">Dgri\GH13510</name>
    <name evidence="2" type="ORF">Dgri_GH13510</name>
</gene>
<dbReference type="OrthoDB" id="8056624at2759"/>
<reference evidence="2 3" key="1">
    <citation type="journal article" date="2007" name="Nature">
        <title>Evolution of genes and genomes on the Drosophila phylogeny.</title>
        <authorList>
            <consortium name="Drosophila 12 Genomes Consortium"/>
            <person name="Clark A.G."/>
            <person name="Eisen M.B."/>
            <person name="Smith D.R."/>
            <person name="Bergman C.M."/>
            <person name="Oliver B."/>
            <person name="Markow T.A."/>
            <person name="Kaufman T.C."/>
            <person name="Kellis M."/>
            <person name="Gelbart W."/>
            <person name="Iyer V.N."/>
            <person name="Pollard D.A."/>
            <person name="Sackton T.B."/>
            <person name="Larracuente A.M."/>
            <person name="Singh N.D."/>
            <person name="Abad J.P."/>
            <person name="Abt D.N."/>
            <person name="Adryan B."/>
            <person name="Aguade M."/>
            <person name="Akashi H."/>
            <person name="Anderson W.W."/>
            <person name="Aquadro C.F."/>
            <person name="Ardell D.H."/>
            <person name="Arguello R."/>
            <person name="Artieri C.G."/>
            <person name="Barbash D.A."/>
            <person name="Barker D."/>
            <person name="Barsanti P."/>
            <person name="Batterham P."/>
            <person name="Batzoglou S."/>
            <person name="Begun D."/>
            <person name="Bhutkar A."/>
            <person name="Blanco E."/>
            <person name="Bosak S.A."/>
            <person name="Bradley R.K."/>
            <person name="Brand A.D."/>
            <person name="Brent M.R."/>
            <person name="Brooks A.N."/>
            <person name="Brown R.H."/>
            <person name="Butlin R.K."/>
            <person name="Caggese C."/>
            <person name="Calvi B.R."/>
            <person name="Bernardo de Carvalho A."/>
            <person name="Caspi A."/>
            <person name="Castrezana S."/>
            <person name="Celniker S.E."/>
            <person name="Chang J.L."/>
            <person name="Chapple C."/>
            <person name="Chatterji S."/>
            <person name="Chinwalla A."/>
            <person name="Civetta A."/>
            <person name="Clifton S.W."/>
            <person name="Comeron J.M."/>
            <person name="Costello J.C."/>
            <person name="Coyne J.A."/>
            <person name="Daub J."/>
            <person name="David R.G."/>
            <person name="Delcher A.L."/>
            <person name="Delehaunty K."/>
            <person name="Do C.B."/>
            <person name="Ebling H."/>
            <person name="Edwards K."/>
            <person name="Eickbush T."/>
            <person name="Evans J.D."/>
            <person name="Filipski A."/>
            <person name="Findeiss S."/>
            <person name="Freyhult E."/>
            <person name="Fulton L."/>
            <person name="Fulton R."/>
            <person name="Garcia A.C."/>
            <person name="Gardiner A."/>
            <person name="Garfield D.A."/>
            <person name="Garvin B.E."/>
            <person name="Gibson G."/>
            <person name="Gilbert D."/>
            <person name="Gnerre S."/>
            <person name="Godfrey J."/>
            <person name="Good R."/>
            <person name="Gotea V."/>
            <person name="Gravely B."/>
            <person name="Greenberg A.J."/>
            <person name="Griffiths-Jones S."/>
            <person name="Gross S."/>
            <person name="Guigo R."/>
            <person name="Gustafson E.A."/>
            <person name="Haerty W."/>
            <person name="Hahn M.W."/>
            <person name="Halligan D.L."/>
            <person name="Halpern A.L."/>
            <person name="Halter G.M."/>
            <person name="Han M.V."/>
            <person name="Heger A."/>
            <person name="Hillier L."/>
            <person name="Hinrichs A.S."/>
            <person name="Holmes I."/>
            <person name="Hoskins R.A."/>
            <person name="Hubisz M.J."/>
            <person name="Hultmark D."/>
            <person name="Huntley M.A."/>
            <person name="Jaffe D.B."/>
            <person name="Jagadeeshan S."/>
            <person name="Jeck W.R."/>
            <person name="Johnson J."/>
            <person name="Jones C.D."/>
            <person name="Jordan W.C."/>
            <person name="Karpen G.H."/>
            <person name="Kataoka E."/>
            <person name="Keightley P.D."/>
            <person name="Kheradpour P."/>
            <person name="Kirkness E.F."/>
            <person name="Koerich L.B."/>
            <person name="Kristiansen K."/>
            <person name="Kudrna D."/>
            <person name="Kulathinal R.J."/>
            <person name="Kumar S."/>
            <person name="Kwok R."/>
            <person name="Lander E."/>
            <person name="Langley C.H."/>
            <person name="Lapoint R."/>
            <person name="Lazzaro B.P."/>
            <person name="Lee S.J."/>
            <person name="Levesque L."/>
            <person name="Li R."/>
            <person name="Lin C.F."/>
            <person name="Lin M.F."/>
            <person name="Lindblad-Toh K."/>
            <person name="Llopart A."/>
            <person name="Long M."/>
            <person name="Low L."/>
            <person name="Lozovsky E."/>
            <person name="Lu J."/>
            <person name="Luo M."/>
            <person name="Machado C.A."/>
            <person name="Makalowski W."/>
            <person name="Marzo M."/>
            <person name="Matsuda M."/>
            <person name="Matzkin L."/>
            <person name="McAllister B."/>
            <person name="McBride C.S."/>
            <person name="McKernan B."/>
            <person name="McKernan K."/>
            <person name="Mendez-Lago M."/>
            <person name="Minx P."/>
            <person name="Mollenhauer M.U."/>
            <person name="Montooth K."/>
            <person name="Mount S.M."/>
            <person name="Mu X."/>
            <person name="Myers E."/>
            <person name="Negre B."/>
            <person name="Newfeld S."/>
            <person name="Nielsen R."/>
            <person name="Noor M.A."/>
            <person name="O'Grady P."/>
            <person name="Pachter L."/>
            <person name="Papaceit M."/>
            <person name="Parisi M.J."/>
            <person name="Parisi M."/>
            <person name="Parts L."/>
            <person name="Pedersen J.S."/>
            <person name="Pesole G."/>
            <person name="Phillippy A.M."/>
            <person name="Ponting C.P."/>
            <person name="Pop M."/>
            <person name="Porcelli D."/>
            <person name="Powell J.R."/>
            <person name="Prohaska S."/>
            <person name="Pruitt K."/>
            <person name="Puig M."/>
            <person name="Quesneville H."/>
            <person name="Ram K.R."/>
            <person name="Rand D."/>
            <person name="Rasmussen M.D."/>
            <person name="Reed L.K."/>
            <person name="Reenan R."/>
            <person name="Reily A."/>
            <person name="Remington K.A."/>
            <person name="Rieger T.T."/>
            <person name="Ritchie M.G."/>
            <person name="Robin C."/>
            <person name="Rogers Y.H."/>
            <person name="Rohde C."/>
            <person name="Rozas J."/>
            <person name="Rubenfield M.J."/>
            <person name="Ruiz A."/>
            <person name="Russo S."/>
            <person name="Salzberg S.L."/>
            <person name="Sanchez-Gracia A."/>
            <person name="Saranga D.J."/>
            <person name="Sato H."/>
            <person name="Schaeffer S.W."/>
            <person name="Schatz M.C."/>
            <person name="Schlenke T."/>
            <person name="Schwartz R."/>
            <person name="Segarra C."/>
            <person name="Singh R.S."/>
            <person name="Sirot L."/>
            <person name="Sirota M."/>
            <person name="Sisneros N.B."/>
            <person name="Smith C.D."/>
            <person name="Smith T.F."/>
            <person name="Spieth J."/>
            <person name="Stage D.E."/>
            <person name="Stark A."/>
            <person name="Stephan W."/>
            <person name="Strausberg R.L."/>
            <person name="Strempel S."/>
            <person name="Sturgill D."/>
            <person name="Sutton G."/>
            <person name="Sutton G.G."/>
            <person name="Tao W."/>
            <person name="Teichmann S."/>
            <person name="Tobari Y.N."/>
            <person name="Tomimura Y."/>
            <person name="Tsolas J.M."/>
            <person name="Valente V.L."/>
            <person name="Venter E."/>
            <person name="Venter J.C."/>
            <person name="Vicario S."/>
            <person name="Vieira F.G."/>
            <person name="Vilella A.J."/>
            <person name="Villasante A."/>
            <person name="Walenz B."/>
            <person name="Wang J."/>
            <person name="Wasserman M."/>
            <person name="Watts T."/>
            <person name="Wilson D."/>
            <person name="Wilson R.K."/>
            <person name="Wing R.A."/>
            <person name="Wolfner M.F."/>
            <person name="Wong A."/>
            <person name="Wong G.K."/>
            <person name="Wu C.I."/>
            <person name="Wu G."/>
            <person name="Yamamoto D."/>
            <person name="Yang H.P."/>
            <person name="Yang S.P."/>
            <person name="Yorke J.A."/>
            <person name="Yoshida K."/>
            <person name="Zdobnov E."/>
            <person name="Zhang P."/>
            <person name="Zhang Y."/>
            <person name="Zimin A.V."/>
            <person name="Baldwin J."/>
            <person name="Abdouelleil A."/>
            <person name="Abdulkadir J."/>
            <person name="Abebe A."/>
            <person name="Abera B."/>
            <person name="Abreu J."/>
            <person name="Acer S.C."/>
            <person name="Aftuck L."/>
            <person name="Alexander A."/>
            <person name="An P."/>
            <person name="Anderson E."/>
            <person name="Anderson S."/>
            <person name="Arachi H."/>
            <person name="Azer M."/>
            <person name="Bachantsang P."/>
            <person name="Barry A."/>
            <person name="Bayul T."/>
            <person name="Berlin A."/>
            <person name="Bessette D."/>
            <person name="Bloom T."/>
            <person name="Blye J."/>
            <person name="Boguslavskiy L."/>
            <person name="Bonnet C."/>
            <person name="Boukhgalter B."/>
            <person name="Bourzgui I."/>
            <person name="Brown A."/>
            <person name="Cahill P."/>
            <person name="Channer S."/>
            <person name="Cheshatsang Y."/>
            <person name="Chuda L."/>
            <person name="Citroen M."/>
            <person name="Collymore A."/>
            <person name="Cooke P."/>
            <person name="Costello M."/>
            <person name="D'Aco K."/>
            <person name="Daza R."/>
            <person name="De Haan G."/>
            <person name="DeGray S."/>
            <person name="DeMaso C."/>
            <person name="Dhargay N."/>
            <person name="Dooley K."/>
            <person name="Dooley E."/>
            <person name="Doricent M."/>
            <person name="Dorje P."/>
            <person name="Dorjee K."/>
            <person name="Dupes A."/>
            <person name="Elong R."/>
            <person name="Falk J."/>
            <person name="Farina A."/>
            <person name="Faro S."/>
            <person name="Ferguson D."/>
            <person name="Fisher S."/>
            <person name="Foley C.D."/>
            <person name="Franke A."/>
            <person name="Friedrich D."/>
            <person name="Gadbois L."/>
            <person name="Gearin G."/>
            <person name="Gearin C.R."/>
            <person name="Giannoukos G."/>
            <person name="Goode T."/>
            <person name="Graham J."/>
            <person name="Grandbois E."/>
            <person name="Grewal S."/>
            <person name="Gyaltsen K."/>
            <person name="Hafez N."/>
            <person name="Hagos B."/>
            <person name="Hall J."/>
            <person name="Henson C."/>
            <person name="Hollinger A."/>
            <person name="Honan T."/>
            <person name="Huard M.D."/>
            <person name="Hughes L."/>
            <person name="Hurhula B."/>
            <person name="Husby M.E."/>
            <person name="Kamat A."/>
            <person name="Kanga B."/>
            <person name="Kashin S."/>
            <person name="Khazanovich D."/>
            <person name="Kisner P."/>
            <person name="Lance K."/>
            <person name="Lara M."/>
            <person name="Lee W."/>
            <person name="Lennon N."/>
            <person name="Letendre F."/>
            <person name="LeVine R."/>
            <person name="Lipovsky A."/>
            <person name="Liu X."/>
            <person name="Liu J."/>
            <person name="Liu S."/>
            <person name="Lokyitsang T."/>
            <person name="Lokyitsang Y."/>
            <person name="Lubonja R."/>
            <person name="Lui A."/>
            <person name="MacDonald P."/>
            <person name="Magnisalis V."/>
            <person name="Maru K."/>
            <person name="Matthews C."/>
            <person name="McCusker W."/>
            <person name="McDonough S."/>
            <person name="Mehta T."/>
            <person name="Meldrim J."/>
            <person name="Meneus L."/>
            <person name="Mihai O."/>
            <person name="Mihalev A."/>
            <person name="Mihova T."/>
            <person name="Mittelman R."/>
            <person name="Mlenga V."/>
            <person name="Montmayeur A."/>
            <person name="Mulrain L."/>
            <person name="Navidi A."/>
            <person name="Naylor J."/>
            <person name="Negash T."/>
            <person name="Nguyen T."/>
            <person name="Nguyen N."/>
            <person name="Nicol R."/>
            <person name="Norbu C."/>
            <person name="Norbu N."/>
            <person name="Novod N."/>
            <person name="O'Neill B."/>
            <person name="Osman S."/>
            <person name="Markiewicz E."/>
            <person name="Oyono O.L."/>
            <person name="Patti C."/>
            <person name="Phunkhang P."/>
            <person name="Pierre F."/>
            <person name="Priest M."/>
            <person name="Raghuraman S."/>
            <person name="Rege F."/>
            <person name="Reyes R."/>
            <person name="Rise C."/>
            <person name="Rogov P."/>
            <person name="Ross K."/>
            <person name="Ryan E."/>
            <person name="Settipalli S."/>
            <person name="Shea T."/>
            <person name="Sherpa N."/>
            <person name="Shi L."/>
            <person name="Shih D."/>
            <person name="Sparrow T."/>
            <person name="Spaulding J."/>
            <person name="Stalker J."/>
            <person name="Stange-Thomann N."/>
            <person name="Stavropoulos S."/>
            <person name="Stone C."/>
            <person name="Strader C."/>
            <person name="Tesfaye S."/>
            <person name="Thomson T."/>
            <person name="Thoulutsang Y."/>
            <person name="Thoulutsang D."/>
            <person name="Topham K."/>
            <person name="Topping I."/>
            <person name="Tsamla T."/>
            <person name="Vassiliev H."/>
            <person name="Vo A."/>
            <person name="Wangchuk T."/>
            <person name="Wangdi T."/>
            <person name="Weiand M."/>
            <person name="Wilkinson J."/>
            <person name="Wilson A."/>
            <person name="Yadav S."/>
            <person name="Young G."/>
            <person name="Yu Q."/>
            <person name="Zembek L."/>
            <person name="Zhong D."/>
            <person name="Zimmer A."/>
            <person name="Zwirko Z."/>
            <person name="Jaffe D.B."/>
            <person name="Alvarez P."/>
            <person name="Brockman W."/>
            <person name="Butler J."/>
            <person name="Chin C."/>
            <person name="Gnerre S."/>
            <person name="Grabherr M."/>
            <person name="Kleber M."/>
            <person name="Mauceli E."/>
            <person name="MacCallum I."/>
        </authorList>
    </citation>
    <scope>NUCLEOTIDE SEQUENCE [LARGE SCALE GENOMIC DNA]</scope>
    <source>
        <strain evidence="3">Tucson 15287-2541.00</strain>
    </source>
</reference>
<sequence>MKLMLAVCLGLCLALGHVNANCSDVCSDTEDVVWAMGAGCQVFRNKCYFDKANCTRRPALTVSTKEECQKHCSTACPQIYAPVKGTYRGEVKFFGNACEKLEYTCATGEMSHVNANCSADCPDTEDVVWALDGTCLVFRNKCYFDKENCERMPPMYIVSKEECQKKCADTCTTIHQPVTGTYNGEVKHFGNPCLKSLHSCRTGESKSNYFQNITFNTSLNYFQHLWTKENKYLYICEIKENNKRCRNLTFEISANIVSMIKIKKHNSITIHIYYVIIAYSVNLNYSIQFSTAE</sequence>
<evidence type="ECO:0000256" key="1">
    <source>
        <dbReference type="SAM" id="SignalP"/>
    </source>
</evidence>
<feature type="signal peptide" evidence="1">
    <location>
        <begin position="1"/>
        <end position="20"/>
    </location>
</feature>
<keyword evidence="3" id="KW-1185">Reference proteome</keyword>
<keyword evidence="1" id="KW-0732">Signal</keyword>
<dbReference type="AlphaFoldDB" id="B4JTV5"/>
<evidence type="ECO:0000313" key="3">
    <source>
        <dbReference type="Proteomes" id="UP000001070"/>
    </source>
</evidence>
<organism evidence="3">
    <name type="scientific">Drosophila grimshawi</name>
    <name type="common">Hawaiian fruit fly</name>
    <name type="synonym">Idiomyia grimshawi</name>
    <dbReference type="NCBI Taxonomy" id="7222"/>
    <lineage>
        <taxon>Eukaryota</taxon>
        <taxon>Metazoa</taxon>
        <taxon>Ecdysozoa</taxon>
        <taxon>Arthropoda</taxon>
        <taxon>Hexapoda</taxon>
        <taxon>Insecta</taxon>
        <taxon>Pterygota</taxon>
        <taxon>Neoptera</taxon>
        <taxon>Endopterygota</taxon>
        <taxon>Diptera</taxon>
        <taxon>Brachycera</taxon>
        <taxon>Muscomorpha</taxon>
        <taxon>Ephydroidea</taxon>
        <taxon>Drosophilidae</taxon>
        <taxon>Drosophila</taxon>
        <taxon>Hawaiian Drosophila</taxon>
    </lineage>
</organism>
<protein>
    <submittedName>
        <fullName evidence="2">GH13510</fullName>
    </submittedName>
</protein>
<dbReference type="eggNOG" id="ENOG502T8MY">
    <property type="taxonomic scope" value="Eukaryota"/>
</dbReference>
<accession>B4JTV5</accession>